<accession>W2TII3</accession>
<proteinExistence type="predicted"/>
<gene>
    <name evidence="2" type="ORF">NECAME_08899</name>
</gene>
<dbReference type="OrthoDB" id="1679758at2759"/>
<protein>
    <submittedName>
        <fullName evidence="2">Uncharacterized protein</fullName>
    </submittedName>
</protein>
<name>W2TII3_NECAM</name>
<feature type="transmembrane region" description="Helical" evidence="1">
    <location>
        <begin position="31"/>
        <end position="52"/>
    </location>
</feature>
<keyword evidence="3" id="KW-1185">Reference proteome</keyword>
<evidence type="ECO:0000256" key="1">
    <source>
        <dbReference type="SAM" id="Phobius"/>
    </source>
</evidence>
<keyword evidence="1" id="KW-0812">Transmembrane</keyword>
<evidence type="ECO:0000313" key="3">
    <source>
        <dbReference type="Proteomes" id="UP000053676"/>
    </source>
</evidence>
<sequence length="79" mass="9002">MVVMRELFISQWSLGSRILGMLEIEGIGSEVVTAFFVVAASLAVLSILVSAWRLTGRRPLFYDLFLVEIHSWDARRFVQ</sequence>
<reference evidence="3" key="1">
    <citation type="journal article" date="2014" name="Nat. Genet.">
        <title>Genome of the human hookworm Necator americanus.</title>
        <authorList>
            <person name="Tang Y.T."/>
            <person name="Gao X."/>
            <person name="Rosa B.A."/>
            <person name="Abubucker S."/>
            <person name="Hallsworth-Pepin K."/>
            <person name="Martin J."/>
            <person name="Tyagi R."/>
            <person name="Heizer E."/>
            <person name="Zhang X."/>
            <person name="Bhonagiri-Palsikar V."/>
            <person name="Minx P."/>
            <person name="Warren W.C."/>
            <person name="Wang Q."/>
            <person name="Zhan B."/>
            <person name="Hotez P.J."/>
            <person name="Sternberg P.W."/>
            <person name="Dougall A."/>
            <person name="Gaze S.T."/>
            <person name="Mulvenna J."/>
            <person name="Sotillo J."/>
            <person name="Ranganathan S."/>
            <person name="Rabelo E.M."/>
            <person name="Wilson R.K."/>
            <person name="Felgner P.L."/>
            <person name="Bethony J."/>
            <person name="Hawdon J.M."/>
            <person name="Gasser R.B."/>
            <person name="Loukas A."/>
            <person name="Mitreva M."/>
        </authorList>
    </citation>
    <scope>NUCLEOTIDE SEQUENCE [LARGE SCALE GENOMIC DNA]</scope>
</reference>
<keyword evidence="1" id="KW-1133">Transmembrane helix</keyword>
<dbReference type="Proteomes" id="UP000053676">
    <property type="component" value="Unassembled WGS sequence"/>
</dbReference>
<feature type="non-terminal residue" evidence="2">
    <location>
        <position position="79"/>
    </location>
</feature>
<dbReference type="AlphaFoldDB" id="W2TII3"/>
<evidence type="ECO:0000313" key="2">
    <source>
        <dbReference type="EMBL" id="ETN80822.1"/>
    </source>
</evidence>
<dbReference type="EMBL" id="KI658935">
    <property type="protein sequence ID" value="ETN80822.1"/>
    <property type="molecule type" value="Genomic_DNA"/>
</dbReference>
<dbReference type="KEGG" id="nai:NECAME_08899"/>
<keyword evidence="1" id="KW-0472">Membrane</keyword>
<organism evidence="2 3">
    <name type="scientific">Necator americanus</name>
    <name type="common">Human hookworm</name>
    <dbReference type="NCBI Taxonomy" id="51031"/>
    <lineage>
        <taxon>Eukaryota</taxon>
        <taxon>Metazoa</taxon>
        <taxon>Ecdysozoa</taxon>
        <taxon>Nematoda</taxon>
        <taxon>Chromadorea</taxon>
        <taxon>Rhabditida</taxon>
        <taxon>Rhabditina</taxon>
        <taxon>Rhabditomorpha</taxon>
        <taxon>Strongyloidea</taxon>
        <taxon>Ancylostomatidae</taxon>
        <taxon>Bunostominae</taxon>
        <taxon>Necator</taxon>
    </lineage>
</organism>